<protein>
    <submittedName>
        <fullName evidence="2">Uncharacterized protein</fullName>
    </submittedName>
</protein>
<feature type="non-terminal residue" evidence="2">
    <location>
        <position position="1"/>
    </location>
</feature>
<name>A0A5J4TZU4_9EUKA</name>
<reference evidence="2 3" key="1">
    <citation type="submission" date="2019-03" db="EMBL/GenBank/DDBJ databases">
        <title>Single cell metagenomics reveals metabolic interactions within the superorganism composed of flagellate Streblomastix strix and complex community of Bacteroidetes bacteria on its surface.</title>
        <authorList>
            <person name="Treitli S.C."/>
            <person name="Kolisko M."/>
            <person name="Husnik F."/>
            <person name="Keeling P."/>
            <person name="Hampl V."/>
        </authorList>
    </citation>
    <scope>NUCLEOTIDE SEQUENCE [LARGE SCALE GENOMIC DNA]</scope>
    <source>
        <strain evidence="2">ST1C</strain>
    </source>
</reference>
<dbReference type="Proteomes" id="UP000324800">
    <property type="component" value="Unassembled WGS sequence"/>
</dbReference>
<feature type="compositionally biased region" description="Polar residues" evidence="1">
    <location>
        <begin position="105"/>
        <end position="114"/>
    </location>
</feature>
<feature type="region of interest" description="Disordered" evidence="1">
    <location>
        <begin position="1"/>
        <end position="124"/>
    </location>
</feature>
<sequence>AISQAAQQQSQIQMQQSQQTAASSQVTQNLSSTFNAKGIKRKRCRSKRSFGGKGYKHLHNTQSDDINDVYDAVEDDQEQEVDEQEQNRYDDKMNKKQYNEDSPFLNVNDNGQRIKSNKDHLNQL</sequence>
<gene>
    <name evidence="2" type="ORF">EZS28_041171</name>
</gene>
<evidence type="ECO:0000313" key="2">
    <source>
        <dbReference type="EMBL" id="KAA6363302.1"/>
    </source>
</evidence>
<evidence type="ECO:0000256" key="1">
    <source>
        <dbReference type="SAM" id="MobiDB-lite"/>
    </source>
</evidence>
<feature type="compositionally biased region" description="Basic and acidic residues" evidence="1">
    <location>
        <begin position="85"/>
        <end position="99"/>
    </location>
</feature>
<proteinExistence type="predicted"/>
<dbReference type="AlphaFoldDB" id="A0A5J4TZU4"/>
<feature type="compositionally biased region" description="Acidic residues" evidence="1">
    <location>
        <begin position="65"/>
        <end position="84"/>
    </location>
</feature>
<feature type="compositionally biased region" description="Low complexity" evidence="1">
    <location>
        <begin position="1"/>
        <end position="28"/>
    </location>
</feature>
<dbReference type="EMBL" id="SNRW01023095">
    <property type="protein sequence ID" value="KAA6363302.1"/>
    <property type="molecule type" value="Genomic_DNA"/>
</dbReference>
<feature type="compositionally biased region" description="Basic residues" evidence="1">
    <location>
        <begin position="38"/>
        <end position="59"/>
    </location>
</feature>
<organism evidence="2 3">
    <name type="scientific">Streblomastix strix</name>
    <dbReference type="NCBI Taxonomy" id="222440"/>
    <lineage>
        <taxon>Eukaryota</taxon>
        <taxon>Metamonada</taxon>
        <taxon>Preaxostyla</taxon>
        <taxon>Oxymonadida</taxon>
        <taxon>Streblomastigidae</taxon>
        <taxon>Streblomastix</taxon>
    </lineage>
</organism>
<evidence type="ECO:0000313" key="3">
    <source>
        <dbReference type="Proteomes" id="UP000324800"/>
    </source>
</evidence>
<comment type="caution">
    <text evidence="2">The sequence shown here is derived from an EMBL/GenBank/DDBJ whole genome shotgun (WGS) entry which is preliminary data.</text>
</comment>
<accession>A0A5J4TZU4</accession>